<dbReference type="InterPro" id="IPR017946">
    <property type="entry name" value="PLC-like_Pdiesterase_TIM-brl"/>
</dbReference>
<dbReference type="CDD" id="cd08601">
    <property type="entry name" value="GDPD_SaGlpQ_like"/>
    <property type="match status" value="1"/>
</dbReference>
<dbReference type="EMBL" id="BMIR01000019">
    <property type="protein sequence ID" value="GGE51498.1"/>
    <property type="molecule type" value="Genomic_DNA"/>
</dbReference>
<reference evidence="2" key="2">
    <citation type="submission" date="2020-09" db="EMBL/GenBank/DDBJ databases">
        <authorList>
            <person name="Sun Q."/>
            <person name="Zhou Y."/>
        </authorList>
    </citation>
    <scope>NUCLEOTIDE SEQUENCE</scope>
    <source>
        <strain evidence="2">CGMCC 1.15371</strain>
    </source>
</reference>
<name>A0A8J2YLR3_9BACL</name>
<feature type="domain" description="GP-PDE" evidence="1">
    <location>
        <begin position="1"/>
        <end position="246"/>
    </location>
</feature>
<proteinExistence type="predicted"/>
<gene>
    <name evidence="2" type="primary">glpQ</name>
    <name evidence="2" type="ORF">GCM10011391_32870</name>
</gene>
<sequence>MVIAHRGASGYAPEHTLAAYDLAKKQGADYIEIDLQMTKDGQLIAMHDDTVNRTTNGTGKVKALTLKQIKQLDAGAWFNHAYPNRAKAKYIGLKVPTLDEILNHFGHHMRYYIETKKPYEYREMNQQLLITLKKHHLIGKGSKRGQVIIESFDADSLKTVHKQYPNVETIQLGDANKMNLSEIKHYAVGVGPNVETLRAAFIKKAHKEGLLVHAWTINDEQTMKDMERWGADAFFTNYDDKALTVLKQAGGKAK</sequence>
<dbReference type="InterPro" id="IPR030395">
    <property type="entry name" value="GP_PDE_dom"/>
</dbReference>
<comment type="caution">
    <text evidence="2">The sequence shown here is derived from an EMBL/GenBank/DDBJ whole genome shotgun (WGS) entry which is preliminary data.</text>
</comment>
<protein>
    <submittedName>
        <fullName evidence="2">Glycerophosphoryl diester phosphodiesterase</fullName>
    </submittedName>
</protein>
<dbReference type="SUPFAM" id="SSF51695">
    <property type="entry name" value="PLC-like phosphodiesterases"/>
    <property type="match status" value="1"/>
</dbReference>
<keyword evidence="3" id="KW-1185">Reference proteome</keyword>
<dbReference type="GO" id="GO:0008081">
    <property type="term" value="F:phosphoric diester hydrolase activity"/>
    <property type="evidence" value="ECO:0007669"/>
    <property type="project" value="InterPro"/>
</dbReference>
<evidence type="ECO:0000259" key="1">
    <source>
        <dbReference type="PROSITE" id="PS51704"/>
    </source>
</evidence>
<dbReference type="GO" id="GO:0006629">
    <property type="term" value="P:lipid metabolic process"/>
    <property type="evidence" value="ECO:0007669"/>
    <property type="project" value="InterPro"/>
</dbReference>
<dbReference type="AlphaFoldDB" id="A0A8J2YLR3"/>
<dbReference type="PANTHER" id="PTHR46211:SF7">
    <property type="entry name" value="GLYCEROPHOSPHODIESTER PHOSPHODIESTERASE"/>
    <property type="match status" value="1"/>
</dbReference>
<dbReference type="PROSITE" id="PS51704">
    <property type="entry name" value="GP_PDE"/>
    <property type="match status" value="1"/>
</dbReference>
<dbReference type="Proteomes" id="UP000628775">
    <property type="component" value="Unassembled WGS sequence"/>
</dbReference>
<reference evidence="2" key="1">
    <citation type="journal article" date="2014" name="Int. J. Syst. Evol. Microbiol.">
        <title>Complete genome sequence of Corynebacterium casei LMG S-19264T (=DSM 44701T), isolated from a smear-ripened cheese.</title>
        <authorList>
            <consortium name="US DOE Joint Genome Institute (JGI-PGF)"/>
            <person name="Walter F."/>
            <person name="Albersmeier A."/>
            <person name="Kalinowski J."/>
            <person name="Ruckert C."/>
        </authorList>
    </citation>
    <scope>NUCLEOTIDE SEQUENCE</scope>
    <source>
        <strain evidence="2">CGMCC 1.15371</strain>
    </source>
</reference>
<dbReference type="Pfam" id="PF03009">
    <property type="entry name" value="GDPD"/>
    <property type="match status" value="1"/>
</dbReference>
<organism evidence="2 3">
    <name type="scientific">Pullulanibacillus camelliae</name>
    <dbReference type="NCBI Taxonomy" id="1707096"/>
    <lineage>
        <taxon>Bacteria</taxon>
        <taxon>Bacillati</taxon>
        <taxon>Bacillota</taxon>
        <taxon>Bacilli</taxon>
        <taxon>Bacillales</taxon>
        <taxon>Sporolactobacillaceae</taxon>
        <taxon>Pullulanibacillus</taxon>
    </lineage>
</organism>
<evidence type="ECO:0000313" key="2">
    <source>
        <dbReference type="EMBL" id="GGE51498.1"/>
    </source>
</evidence>
<accession>A0A8J2YLR3</accession>
<dbReference type="PANTHER" id="PTHR46211">
    <property type="entry name" value="GLYCEROPHOSPHORYL DIESTER PHOSPHODIESTERASE"/>
    <property type="match status" value="1"/>
</dbReference>
<dbReference type="Gene3D" id="3.20.20.190">
    <property type="entry name" value="Phosphatidylinositol (PI) phosphodiesterase"/>
    <property type="match status" value="1"/>
</dbReference>
<evidence type="ECO:0000313" key="3">
    <source>
        <dbReference type="Proteomes" id="UP000628775"/>
    </source>
</evidence>